<comment type="caution">
    <text evidence="2">The sequence shown here is derived from an EMBL/GenBank/DDBJ whole genome shotgun (WGS) entry which is preliminary data.</text>
</comment>
<keyword evidence="3" id="KW-1185">Reference proteome</keyword>
<dbReference type="GeneID" id="64661364"/>
<accession>A0AAD4E5T6</accession>
<reference evidence="2" key="1">
    <citation type="journal article" date="2020" name="New Phytol.">
        <title>Comparative genomics reveals dynamic genome evolution in host specialist ectomycorrhizal fungi.</title>
        <authorList>
            <person name="Lofgren L.A."/>
            <person name="Nguyen N.H."/>
            <person name="Vilgalys R."/>
            <person name="Ruytinx J."/>
            <person name="Liao H.L."/>
            <person name="Branco S."/>
            <person name="Kuo A."/>
            <person name="LaButti K."/>
            <person name="Lipzen A."/>
            <person name="Andreopoulos W."/>
            <person name="Pangilinan J."/>
            <person name="Riley R."/>
            <person name="Hundley H."/>
            <person name="Na H."/>
            <person name="Barry K."/>
            <person name="Grigoriev I.V."/>
            <person name="Stajich J.E."/>
            <person name="Kennedy P.G."/>
        </authorList>
    </citation>
    <scope>NUCLEOTIDE SEQUENCE</scope>
    <source>
        <strain evidence="2">FC203</strain>
    </source>
</reference>
<organism evidence="2 3">
    <name type="scientific">Suillus fuscotomentosus</name>
    <dbReference type="NCBI Taxonomy" id="1912939"/>
    <lineage>
        <taxon>Eukaryota</taxon>
        <taxon>Fungi</taxon>
        <taxon>Dikarya</taxon>
        <taxon>Basidiomycota</taxon>
        <taxon>Agaricomycotina</taxon>
        <taxon>Agaricomycetes</taxon>
        <taxon>Agaricomycetidae</taxon>
        <taxon>Boletales</taxon>
        <taxon>Suillineae</taxon>
        <taxon>Suillaceae</taxon>
        <taxon>Suillus</taxon>
    </lineage>
</organism>
<dbReference type="EMBL" id="JABBWK010000028">
    <property type="protein sequence ID" value="KAG1900201.1"/>
    <property type="molecule type" value="Genomic_DNA"/>
</dbReference>
<proteinExistence type="predicted"/>
<feature type="compositionally biased region" description="Basic and acidic residues" evidence="1">
    <location>
        <begin position="235"/>
        <end position="244"/>
    </location>
</feature>
<feature type="compositionally biased region" description="Polar residues" evidence="1">
    <location>
        <begin position="194"/>
        <end position="211"/>
    </location>
</feature>
<name>A0AAD4E5T6_9AGAM</name>
<feature type="region of interest" description="Disordered" evidence="1">
    <location>
        <begin position="194"/>
        <end position="323"/>
    </location>
</feature>
<feature type="compositionally biased region" description="Basic residues" evidence="1">
    <location>
        <begin position="312"/>
        <end position="323"/>
    </location>
</feature>
<evidence type="ECO:0000313" key="3">
    <source>
        <dbReference type="Proteomes" id="UP001195769"/>
    </source>
</evidence>
<feature type="compositionally biased region" description="Low complexity" evidence="1">
    <location>
        <begin position="264"/>
        <end position="274"/>
    </location>
</feature>
<dbReference type="AlphaFoldDB" id="A0AAD4E5T6"/>
<dbReference type="RefSeq" id="XP_041225777.1">
    <property type="nucleotide sequence ID" value="XM_041367066.1"/>
</dbReference>
<evidence type="ECO:0000313" key="2">
    <source>
        <dbReference type="EMBL" id="KAG1900201.1"/>
    </source>
</evidence>
<gene>
    <name evidence="2" type="ORF">F5891DRAFT_1188900</name>
</gene>
<sequence length="323" mass="34895">MTPFLSTDTSTPSLSSLSPDIDGVLTGVRDIMELSVAQDAKLLDILLMMSAQGEKSEERDQSITMMQSKLDAQQAIIEEIRSEQQQLISSLASFLESHAQDVEDTSAVPSSPIILEAPEPTTPTRAFHPSSYSSSIPIARANLRTSTDDDQWKAPIGIQRGSRLRRHGAFYGTPNPSPPASPQIQEEVISTARNSPASVHTPMEVTQETNTAADAAKAAANNEGDRTSSRKSCKRCRDSDEQDARTTANRMDISSIVHTAPDGSSPSVSFSFCSTGHGPARGGGSPRDGPSKRRRVSQDIVDSDPVSDTKRPIRRSLRHAMPR</sequence>
<protein>
    <submittedName>
        <fullName evidence="2">Uncharacterized protein</fullName>
    </submittedName>
</protein>
<dbReference type="Proteomes" id="UP001195769">
    <property type="component" value="Unassembled WGS sequence"/>
</dbReference>
<evidence type="ECO:0000256" key="1">
    <source>
        <dbReference type="SAM" id="MobiDB-lite"/>
    </source>
</evidence>